<dbReference type="InterPro" id="IPR033729">
    <property type="entry name" value="SerRS_core"/>
</dbReference>
<evidence type="ECO:0000256" key="14">
    <source>
        <dbReference type="NCBIfam" id="TIGR00414"/>
    </source>
</evidence>
<dbReference type="SUPFAM" id="SSF46589">
    <property type="entry name" value="tRNA-binding arm"/>
    <property type="match status" value="1"/>
</dbReference>
<dbReference type="InterPro" id="IPR015866">
    <property type="entry name" value="Ser-tRNA-synth_1_N"/>
</dbReference>
<dbReference type="InterPro" id="IPR002317">
    <property type="entry name" value="Ser-tRNA-ligase_type_1"/>
</dbReference>
<organism evidence="19 20">
    <name type="scientific">Candidatus Taylorbacteria bacterium RIFCSPLOWO2_01_FULL_48_100</name>
    <dbReference type="NCBI Taxonomy" id="1802322"/>
    <lineage>
        <taxon>Bacteria</taxon>
        <taxon>Candidatus Tayloriibacteriota</taxon>
    </lineage>
</organism>
<keyword evidence="10" id="KW-0030">Aminoacyl-tRNA synthetase</keyword>
<dbReference type="AlphaFoldDB" id="A0A1G2NEC8"/>
<feature type="binding site" evidence="16">
    <location>
        <begin position="274"/>
        <end position="277"/>
    </location>
    <ligand>
        <name>ATP</name>
        <dbReference type="ChEBI" id="CHEBI:30616"/>
    </ligand>
</feature>
<dbReference type="Gene3D" id="1.10.287.40">
    <property type="entry name" value="Serine-tRNA synthetase, tRNA binding domain"/>
    <property type="match status" value="1"/>
</dbReference>
<dbReference type="PRINTS" id="PR00981">
    <property type="entry name" value="TRNASYNTHSER"/>
</dbReference>
<dbReference type="GO" id="GO:0004828">
    <property type="term" value="F:serine-tRNA ligase activity"/>
    <property type="evidence" value="ECO:0007669"/>
    <property type="project" value="UniProtKB-UniRule"/>
</dbReference>
<dbReference type="SUPFAM" id="SSF55681">
    <property type="entry name" value="Class II aaRS and biotin synthetases"/>
    <property type="match status" value="1"/>
</dbReference>
<dbReference type="Pfam" id="PF02403">
    <property type="entry name" value="Seryl_tRNA_N"/>
    <property type="match status" value="1"/>
</dbReference>
<comment type="caution">
    <text evidence="19">The sequence shown here is derived from an EMBL/GenBank/DDBJ whole genome shotgun (WGS) entry which is preliminary data.</text>
</comment>
<comment type="catalytic activity">
    <reaction evidence="13">
        <text>tRNA(Ser) + L-serine + ATP = L-seryl-tRNA(Ser) + AMP + diphosphate + H(+)</text>
        <dbReference type="Rhea" id="RHEA:12292"/>
        <dbReference type="Rhea" id="RHEA-COMP:9669"/>
        <dbReference type="Rhea" id="RHEA-COMP:9703"/>
        <dbReference type="ChEBI" id="CHEBI:15378"/>
        <dbReference type="ChEBI" id="CHEBI:30616"/>
        <dbReference type="ChEBI" id="CHEBI:33019"/>
        <dbReference type="ChEBI" id="CHEBI:33384"/>
        <dbReference type="ChEBI" id="CHEBI:78442"/>
        <dbReference type="ChEBI" id="CHEBI:78533"/>
        <dbReference type="ChEBI" id="CHEBI:456215"/>
        <dbReference type="EC" id="6.1.1.11"/>
    </reaction>
</comment>
<feature type="binding site" evidence="16">
    <location>
        <begin position="258"/>
        <end position="260"/>
    </location>
    <ligand>
        <name>ATP</name>
        <dbReference type="ChEBI" id="CHEBI:30616"/>
    </ligand>
</feature>
<comment type="similarity">
    <text evidence="3">Belongs to the class-II aminoacyl-tRNA synthetase family. Type-1 seryl-tRNA synthetase subfamily.</text>
</comment>
<feature type="site" description="Important for serine binding" evidence="15">
    <location>
        <position position="382"/>
    </location>
</feature>
<evidence type="ECO:0000256" key="10">
    <source>
        <dbReference type="ARBA" id="ARBA00023146"/>
    </source>
</evidence>
<dbReference type="Pfam" id="PF00587">
    <property type="entry name" value="tRNA-synt_2b"/>
    <property type="match status" value="1"/>
</dbReference>
<dbReference type="GO" id="GO:0005524">
    <property type="term" value="F:ATP binding"/>
    <property type="evidence" value="ECO:0007669"/>
    <property type="project" value="UniProtKB-KW"/>
</dbReference>
<proteinExistence type="inferred from homology"/>
<dbReference type="PROSITE" id="PS50862">
    <property type="entry name" value="AA_TRNA_LIGASE_II"/>
    <property type="match status" value="1"/>
</dbReference>
<dbReference type="EMBL" id="MHSA01000012">
    <property type="protein sequence ID" value="OHA34406.1"/>
    <property type="molecule type" value="Genomic_DNA"/>
</dbReference>
<feature type="binding site" evidence="16">
    <location>
        <begin position="347"/>
        <end position="350"/>
    </location>
    <ligand>
        <name>ATP</name>
        <dbReference type="ChEBI" id="CHEBI:30616"/>
    </ligand>
</feature>
<feature type="binding site" evidence="15">
    <location>
        <position position="281"/>
    </location>
    <ligand>
        <name>L-serine</name>
        <dbReference type="ChEBI" id="CHEBI:33384"/>
    </ligand>
</feature>
<keyword evidence="5" id="KW-0963">Cytoplasm</keyword>
<dbReference type="GO" id="GO:0005737">
    <property type="term" value="C:cytoplasm"/>
    <property type="evidence" value="ECO:0007669"/>
    <property type="project" value="UniProtKB-SubCell"/>
</dbReference>
<accession>A0A1G2NEC8</accession>
<dbReference type="PANTHER" id="PTHR43697">
    <property type="entry name" value="SERYL-TRNA SYNTHETASE"/>
    <property type="match status" value="1"/>
</dbReference>
<feature type="binding site" evidence="15">
    <location>
        <position position="380"/>
    </location>
    <ligand>
        <name>L-serine</name>
        <dbReference type="ChEBI" id="CHEBI:33384"/>
    </ligand>
</feature>
<evidence type="ECO:0000256" key="12">
    <source>
        <dbReference type="ARBA" id="ARBA00047929"/>
    </source>
</evidence>
<dbReference type="Gene3D" id="3.30.930.10">
    <property type="entry name" value="Bira Bifunctional Protein, Domain 2"/>
    <property type="match status" value="1"/>
</dbReference>
<dbReference type="GO" id="GO:0006434">
    <property type="term" value="P:seryl-tRNA aminoacylation"/>
    <property type="evidence" value="ECO:0007669"/>
    <property type="project" value="UniProtKB-UniRule"/>
</dbReference>
<reference evidence="19 20" key="1">
    <citation type="journal article" date="2016" name="Nat. Commun.">
        <title>Thousands of microbial genomes shed light on interconnected biogeochemical processes in an aquifer system.</title>
        <authorList>
            <person name="Anantharaman K."/>
            <person name="Brown C.T."/>
            <person name="Hug L.A."/>
            <person name="Sharon I."/>
            <person name="Castelle C.J."/>
            <person name="Probst A.J."/>
            <person name="Thomas B.C."/>
            <person name="Singh A."/>
            <person name="Wilkins M.J."/>
            <person name="Karaoz U."/>
            <person name="Brodie E.L."/>
            <person name="Williams K.H."/>
            <person name="Hubbard S.S."/>
            <person name="Banfield J.F."/>
        </authorList>
    </citation>
    <scope>NUCLEOTIDE SEQUENCE [LARGE SCALE GENOMIC DNA]</scope>
</reference>
<evidence type="ECO:0000313" key="19">
    <source>
        <dbReference type="EMBL" id="OHA34406.1"/>
    </source>
</evidence>
<comment type="pathway">
    <text evidence="2">Aminoacyl-tRNA biosynthesis; selenocysteinyl-tRNA(Sec) biosynthesis; L-seryl-tRNA(Sec) from L-serine and tRNA(Sec): step 1/1.</text>
</comment>
<dbReference type="InterPro" id="IPR045864">
    <property type="entry name" value="aa-tRNA-synth_II/BPL/LPL"/>
</dbReference>
<feature type="binding site" evidence="15">
    <location>
        <position position="227"/>
    </location>
    <ligand>
        <name>L-serine</name>
        <dbReference type="ChEBI" id="CHEBI:33384"/>
    </ligand>
</feature>
<dbReference type="NCBIfam" id="TIGR00414">
    <property type="entry name" value="serS"/>
    <property type="match status" value="1"/>
</dbReference>
<name>A0A1G2NEC8_9BACT</name>
<evidence type="ECO:0000256" key="6">
    <source>
        <dbReference type="ARBA" id="ARBA00022598"/>
    </source>
</evidence>
<keyword evidence="7" id="KW-0547">Nucleotide-binding</keyword>
<comment type="catalytic activity">
    <reaction evidence="12">
        <text>tRNA(Sec) + L-serine + ATP = L-seryl-tRNA(Sec) + AMP + diphosphate + H(+)</text>
        <dbReference type="Rhea" id="RHEA:42580"/>
        <dbReference type="Rhea" id="RHEA-COMP:9742"/>
        <dbReference type="Rhea" id="RHEA-COMP:10128"/>
        <dbReference type="ChEBI" id="CHEBI:15378"/>
        <dbReference type="ChEBI" id="CHEBI:30616"/>
        <dbReference type="ChEBI" id="CHEBI:33019"/>
        <dbReference type="ChEBI" id="CHEBI:33384"/>
        <dbReference type="ChEBI" id="CHEBI:78442"/>
        <dbReference type="ChEBI" id="CHEBI:78533"/>
        <dbReference type="ChEBI" id="CHEBI:456215"/>
        <dbReference type="EC" id="6.1.1.11"/>
    </reaction>
</comment>
<evidence type="ECO:0000256" key="2">
    <source>
        <dbReference type="ARBA" id="ARBA00005045"/>
    </source>
</evidence>
<evidence type="ECO:0000259" key="18">
    <source>
        <dbReference type="PROSITE" id="PS50862"/>
    </source>
</evidence>
<evidence type="ECO:0000256" key="5">
    <source>
        <dbReference type="ARBA" id="ARBA00022490"/>
    </source>
</evidence>
<evidence type="ECO:0000256" key="16">
    <source>
        <dbReference type="PIRSR" id="PIRSR001529-2"/>
    </source>
</evidence>
<evidence type="ECO:0000256" key="13">
    <source>
        <dbReference type="ARBA" id="ARBA00048823"/>
    </source>
</evidence>
<evidence type="ECO:0000256" key="4">
    <source>
        <dbReference type="ARBA" id="ARBA00012840"/>
    </source>
</evidence>
<dbReference type="InterPro" id="IPR042103">
    <property type="entry name" value="SerRS_1_N_sf"/>
</dbReference>
<feature type="coiled-coil region" evidence="17">
    <location>
        <begin position="41"/>
        <end position="94"/>
    </location>
</feature>
<dbReference type="PIRSF" id="PIRSF001529">
    <property type="entry name" value="Ser-tRNA-synth_IIa"/>
    <property type="match status" value="1"/>
</dbReference>
<dbReference type="PANTHER" id="PTHR43697:SF1">
    <property type="entry name" value="SERINE--TRNA LIGASE"/>
    <property type="match status" value="1"/>
</dbReference>
<evidence type="ECO:0000256" key="1">
    <source>
        <dbReference type="ARBA" id="ARBA00004496"/>
    </source>
</evidence>
<evidence type="ECO:0000256" key="15">
    <source>
        <dbReference type="PIRSR" id="PIRSR001529-1"/>
    </source>
</evidence>
<dbReference type="Proteomes" id="UP000177797">
    <property type="component" value="Unassembled WGS sequence"/>
</dbReference>
<keyword evidence="17" id="KW-0175">Coiled coil</keyword>
<keyword evidence="8 16" id="KW-0067">ATP-binding</keyword>
<sequence length="420" mass="48190">MLDIKFIRENKELIAEAARKKHIAFKVDELITADDERRAVLKIVEDKRAEQNRKSEQITRAHDDNKRQAFVEEMRALKVGLQEEEERLKKTTQKWQSLMLLVPNVPDISVPEGVGEEDNKEMRTWGEKPEFTFEPKSHIELMKALDMADFERGAAVSGFRGYFLKNDGALLSLALWRLCMDFFTKKDFSPILAPSLVRRESLLGTGYLPQGEDDLYKTQDGDYLAGTAEVPVMSYFADTILSEEELPKKIIAFSPCFRREAGSHGKDTKGLMRVHEFFKCEQVVLCEASHQASVALHEEINRNEEEFMETLGIPYRTVINCGADLGLGQVKKYDIELWVPSEKRYREISSASYFHDFQTRRLNIRYKNKDDKAQFAHSLNCTAAPTPRLLISILENNQRADGSIAVPKVLVPYFGKEEIR</sequence>
<protein>
    <recommendedName>
        <fullName evidence="11 14">Serine--tRNA ligase</fullName>
        <ecNumber evidence="4 14">6.1.1.11</ecNumber>
    </recommendedName>
</protein>
<evidence type="ECO:0000256" key="8">
    <source>
        <dbReference type="ARBA" id="ARBA00022840"/>
    </source>
</evidence>
<keyword evidence="9" id="KW-0648">Protein biosynthesis</keyword>
<evidence type="ECO:0000313" key="20">
    <source>
        <dbReference type="Proteomes" id="UP000177797"/>
    </source>
</evidence>
<evidence type="ECO:0000256" key="3">
    <source>
        <dbReference type="ARBA" id="ARBA00010728"/>
    </source>
</evidence>
<dbReference type="InterPro" id="IPR006195">
    <property type="entry name" value="aa-tRNA-synth_II"/>
</dbReference>
<evidence type="ECO:0000256" key="7">
    <source>
        <dbReference type="ARBA" id="ARBA00022741"/>
    </source>
</evidence>
<comment type="subcellular location">
    <subcellularLocation>
        <location evidence="1">Cytoplasm</location>
    </subcellularLocation>
</comment>
<evidence type="ECO:0000256" key="11">
    <source>
        <dbReference type="ARBA" id="ARBA00039158"/>
    </source>
</evidence>
<evidence type="ECO:0000256" key="9">
    <source>
        <dbReference type="ARBA" id="ARBA00022917"/>
    </source>
</evidence>
<gene>
    <name evidence="19" type="ORF">A2938_00965</name>
</gene>
<evidence type="ECO:0000256" key="17">
    <source>
        <dbReference type="SAM" id="Coils"/>
    </source>
</evidence>
<feature type="domain" description="Aminoacyl-transfer RNA synthetases class-II family profile" evidence="18">
    <location>
        <begin position="137"/>
        <end position="407"/>
    </location>
</feature>
<dbReference type="InterPro" id="IPR002314">
    <property type="entry name" value="aa-tRNA-synt_IIb"/>
</dbReference>
<dbReference type="CDD" id="cd00770">
    <property type="entry name" value="SerRS_core"/>
    <property type="match status" value="1"/>
</dbReference>
<dbReference type="InterPro" id="IPR010978">
    <property type="entry name" value="tRNA-bd_arm"/>
</dbReference>
<feature type="binding site" evidence="15">
    <location>
        <position position="258"/>
    </location>
    <ligand>
        <name>L-serine</name>
        <dbReference type="ChEBI" id="CHEBI:33384"/>
    </ligand>
</feature>
<keyword evidence="6 19" id="KW-0436">Ligase</keyword>
<dbReference type="EC" id="6.1.1.11" evidence="4 14"/>